<accession>A0A061ES13</accession>
<dbReference type="Proteomes" id="UP000026915">
    <property type="component" value="Chromosome 5"/>
</dbReference>
<keyword evidence="3" id="KW-1185">Reference proteome</keyword>
<keyword evidence="1" id="KW-0812">Transmembrane</keyword>
<evidence type="ECO:0000313" key="2">
    <source>
        <dbReference type="EMBL" id="EOY07626.1"/>
    </source>
</evidence>
<protein>
    <submittedName>
        <fullName evidence="2">Uncharacterized protein</fullName>
    </submittedName>
</protein>
<sequence>MSPWRMAQPAIAGVLFYAMVFFFLKTLRDSFFLGSRPDLRFESHLLLTEILQRPVAMADDTLKEGILVSHQMPLPLTNMRRSIKSAS</sequence>
<dbReference type="Gramene" id="EOY07626">
    <property type="protein sequence ID" value="EOY07626"/>
    <property type="gene ID" value="TCM_022013"/>
</dbReference>
<gene>
    <name evidence="2" type="ORF">TCM_022013</name>
</gene>
<reference evidence="2 3" key="1">
    <citation type="journal article" date="2013" name="Genome Biol.">
        <title>The genome sequence of the most widely cultivated cacao type and its use to identify candidate genes regulating pod color.</title>
        <authorList>
            <person name="Motamayor J.C."/>
            <person name="Mockaitis K."/>
            <person name="Schmutz J."/>
            <person name="Haiminen N."/>
            <person name="Iii D.L."/>
            <person name="Cornejo O."/>
            <person name="Findley S.D."/>
            <person name="Zheng P."/>
            <person name="Utro F."/>
            <person name="Royaert S."/>
            <person name="Saski C."/>
            <person name="Jenkins J."/>
            <person name="Podicheti R."/>
            <person name="Zhao M."/>
            <person name="Scheffler B.E."/>
            <person name="Stack J.C."/>
            <person name="Feltus F.A."/>
            <person name="Mustiga G.M."/>
            <person name="Amores F."/>
            <person name="Phillips W."/>
            <person name="Marelli J.P."/>
            <person name="May G.D."/>
            <person name="Shapiro H."/>
            <person name="Ma J."/>
            <person name="Bustamante C.D."/>
            <person name="Schnell R.J."/>
            <person name="Main D."/>
            <person name="Gilbert D."/>
            <person name="Parida L."/>
            <person name="Kuhn D.N."/>
        </authorList>
    </citation>
    <scope>NUCLEOTIDE SEQUENCE [LARGE SCALE GENOMIC DNA]</scope>
    <source>
        <strain evidence="3">cv. Matina 1-6</strain>
    </source>
</reference>
<name>A0A061ES13_THECC</name>
<dbReference type="EMBL" id="CM001883">
    <property type="protein sequence ID" value="EOY07626.1"/>
    <property type="molecule type" value="Genomic_DNA"/>
</dbReference>
<evidence type="ECO:0000256" key="1">
    <source>
        <dbReference type="SAM" id="Phobius"/>
    </source>
</evidence>
<dbReference type="AlphaFoldDB" id="A0A061ES13"/>
<dbReference type="InParanoid" id="A0A061ES13"/>
<keyword evidence="1" id="KW-1133">Transmembrane helix</keyword>
<proteinExistence type="predicted"/>
<keyword evidence="1" id="KW-0472">Membrane</keyword>
<evidence type="ECO:0000313" key="3">
    <source>
        <dbReference type="Proteomes" id="UP000026915"/>
    </source>
</evidence>
<organism evidence="2 3">
    <name type="scientific">Theobroma cacao</name>
    <name type="common">Cacao</name>
    <name type="synonym">Cocoa</name>
    <dbReference type="NCBI Taxonomy" id="3641"/>
    <lineage>
        <taxon>Eukaryota</taxon>
        <taxon>Viridiplantae</taxon>
        <taxon>Streptophyta</taxon>
        <taxon>Embryophyta</taxon>
        <taxon>Tracheophyta</taxon>
        <taxon>Spermatophyta</taxon>
        <taxon>Magnoliopsida</taxon>
        <taxon>eudicotyledons</taxon>
        <taxon>Gunneridae</taxon>
        <taxon>Pentapetalae</taxon>
        <taxon>rosids</taxon>
        <taxon>malvids</taxon>
        <taxon>Malvales</taxon>
        <taxon>Malvaceae</taxon>
        <taxon>Byttnerioideae</taxon>
        <taxon>Theobroma</taxon>
    </lineage>
</organism>
<dbReference type="HOGENOM" id="CLU_2487927_0_0_1"/>
<feature type="transmembrane region" description="Helical" evidence="1">
    <location>
        <begin position="6"/>
        <end position="24"/>
    </location>
</feature>